<sequence>MFFPVFPSSLTHSHTHTLNTLLLAFIAYQTFILTVPADINSEGLDLCYGFLNFYLFISYNIDEIINSVEIKTVKLRTERKIGSSTLSMLFNPLTNTLFNQTLMLIQPTQGFCIFFLEFFEIQHSTPPPHSFTPCPPLISAPSQINLIQQPYSSIPHYPIHDYPKTPWLGPACPHSNLRSKPHMTNPPPMIYIPEDTFLCLLNHLCSICVMPSVSQSHTPTAEPLYMRNKTFLFISENLLNCLQSTYSMLQPICDSNYTCLNMYMFWHSHCAFCTVKLHQSLIPGAFCMSNAGSSESFFLLQCSNHSKFTDLMSQYMICCPNEFYKFHSINCGIMRILLDFIAMHRLLEFMKIFKPLGFLGYDLILSLNIYIHHHTHKNILVELIINSSNEKKKKTSRTVSQGIIQHQEIIILTHLQNTINNPPNNKLAEYVGSIILGAGIKSLFGRGTHLSKIWPVGLMLLDFKKKILSNTVLVYKTDKKNIHKYWFKFCPLKIYYFSIREIFNSPRVLPQSVWIISTPYFQVEFSVIYIGPPKREIDKRIDGKYGSDLVMINNDKRKRKRKKKRKKIIIGCRLNSSSNEKSGKYFKSRNRFRDCCFYFFPQSLRFQIDFLKKEEFISILISFIPSFCPN</sequence>
<reference evidence="1 2" key="1">
    <citation type="submission" date="2015-08" db="EMBL/GenBank/DDBJ databases">
        <title>Next Generation Sequencing and Analysis of the Genome of Puccinia sorghi L Schw, the Causal Agent of Maize Common Rust.</title>
        <authorList>
            <person name="Rochi L."/>
            <person name="Burguener G."/>
            <person name="Darino M."/>
            <person name="Turjanski A."/>
            <person name="Kreff E."/>
            <person name="Dieguez M.J."/>
            <person name="Sacco F."/>
        </authorList>
    </citation>
    <scope>NUCLEOTIDE SEQUENCE [LARGE SCALE GENOMIC DNA]</scope>
    <source>
        <strain evidence="1 2">RO10H11247</strain>
    </source>
</reference>
<evidence type="ECO:0000313" key="1">
    <source>
        <dbReference type="EMBL" id="KNZ57832.1"/>
    </source>
</evidence>
<organism evidence="1 2">
    <name type="scientific">Puccinia sorghi</name>
    <dbReference type="NCBI Taxonomy" id="27349"/>
    <lineage>
        <taxon>Eukaryota</taxon>
        <taxon>Fungi</taxon>
        <taxon>Dikarya</taxon>
        <taxon>Basidiomycota</taxon>
        <taxon>Pucciniomycotina</taxon>
        <taxon>Pucciniomycetes</taxon>
        <taxon>Pucciniales</taxon>
        <taxon>Pucciniaceae</taxon>
        <taxon>Puccinia</taxon>
    </lineage>
</organism>
<name>A0A0L6VBB7_9BASI</name>
<dbReference type="Proteomes" id="UP000037035">
    <property type="component" value="Unassembled WGS sequence"/>
</dbReference>
<evidence type="ECO:0000313" key="2">
    <source>
        <dbReference type="Proteomes" id="UP000037035"/>
    </source>
</evidence>
<dbReference type="VEuPathDB" id="FungiDB:VP01_2061g2"/>
<gene>
    <name evidence="1" type="ORF">VP01_2061g2</name>
</gene>
<proteinExistence type="predicted"/>
<comment type="caution">
    <text evidence="1">The sequence shown here is derived from an EMBL/GenBank/DDBJ whole genome shotgun (WGS) entry which is preliminary data.</text>
</comment>
<dbReference type="EMBL" id="LAVV01006906">
    <property type="protein sequence ID" value="KNZ57832.1"/>
    <property type="molecule type" value="Genomic_DNA"/>
</dbReference>
<protein>
    <submittedName>
        <fullName evidence="1">Uncharacterized protein</fullName>
    </submittedName>
</protein>
<accession>A0A0L6VBB7</accession>
<dbReference type="AlphaFoldDB" id="A0A0L6VBB7"/>
<keyword evidence="2" id="KW-1185">Reference proteome</keyword>